<dbReference type="PANTHER" id="PTHR38788:SF3">
    <property type="entry name" value="CLR5 DOMAIN-CONTAINING PROTEIN"/>
    <property type="match status" value="1"/>
</dbReference>
<name>A0ABR0FA11_9PEZI</name>
<sequence>MPPSGHPIDWEAHRKIFEDLYMVQDMSLPEVMKIMREDYGVEATKKMYKKRIKAWGLFKNINGDEMLTMLRIKEHRRRQGKITQFYLRGKPVLDSKLRRFATRHGVVLDDEDFGGDVQAALRGITFSTPEPEDRTEITTPTHGNAPHLSPVISDADVTSFDCFVGSPNTDPLQVPRREYPDISWDVPVSSSQSLAGTASPTHQVYAWLEDADHSRLDGDYHFPSLSMGLESGHDVVQASTTQSFPYGQQLEFYQPAERPSNDSLVDPALPFGQAPEFLWNPASFHNTLINSEVTFTGPSPTEGINTNFVARDETAALHYGFSQDHNNTPVSYDEHDSINYGGWYDDNFTWPS</sequence>
<evidence type="ECO:0000256" key="1">
    <source>
        <dbReference type="SAM" id="MobiDB-lite"/>
    </source>
</evidence>
<dbReference type="PANTHER" id="PTHR38788">
    <property type="entry name" value="CLR5 DOMAIN-CONTAINING PROTEIN"/>
    <property type="match status" value="1"/>
</dbReference>
<dbReference type="Proteomes" id="UP001322138">
    <property type="component" value="Unassembled WGS sequence"/>
</dbReference>
<dbReference type="RefSeq" id="XP_062728901.1">
    <property type="nucleotide sequence ID" value="XM_062881644.1"/>
</dbReference>
<dbReference type="Pfam" id="PF14420">
    <property type="entry name" value="Clr5"/>
    <property type="match status" value="1"/>
</dbReference>
<gene>
    <name evidence="3" type="ORF">QC761_700557</name>
</gene>
<evidence type="ECO:0000313" key="4">
    <source>
        <dbReference type="Proteomes" id="UP001322138"/>
    </source>
</evidence>
<feature type="region of interest" description="Disordered" evidence="1">
    <location>
        <begin position="126"/>
        <end position="148"/>
    </location>
</feature>
<evidence type="ECO:0000259" key="2">
    <source>
        <dbReference type="Pfam" id="PF14420"/>
    </source>
</evidence>
<organism evidence="3 4">
    <name type="scientific">Podospora bellae-mahoneyi</name>
    <dbReference type="NCBI Taxonomy" id="2093777"/>
    <lineage>
        <taxon>Eukaryota</taxon>
        <taxon>Fungi</taxon>
        <taxon>Dikarya</taxon>
        <taxon>Ascomycota</taxon>
        <taxon>Pezizomycotina</taxon>
        <taxon>Sordariomycetes</taxon>
        <taxon>Sordariomycetidae</taxon>
        <taxon>Sordariales</taxon>
        <taxon>Podosporaceae</taxon>
        <taxon>Podospora</taxon>
    </lineage>
</organism>
<reference evidence="3 4" key="1">
    <citation type="journal article" date="2023" name="bioRxiv">
        <title>High-quality genome assemblies of four members of thePodospora anserinaspecies complex.</title>
        <authorList>
            <person name="Ament-Velasquez S.L."/>
            <person name="Vogan A.A."/>
            <person name="Wallerman O."/>
            <person name="Hartmann F."/>
            <person name="Gautier V."/>
            <person name="Silar P."/>
            <person name="Giraud T."/>
            <person name="Johannesson H."/>
        </authorList>
    </citation>
    <scope>NUCLEOTIDE SEQUENCE [LARGE SCALE GENOMIC DNA]</scope>
    <source>
        <strain evidence="3 4">CBS 112042</strain>
    </source>
</reference>
<evidence type="ECO:0000313" key="3">
    <source>
        <dbReference type="EMBL" id="KAK4639925.1"/>
    </source>
</evidence>
<feature type="domain" description="Clr5" evidence="2">
    <location>
        <begin position="8"/>
        <end position="59"/>
    </location>
</feature>
<proteinExistence type="predicted"/>
<dbReference type="GeneID" id="87901126"/>
<comment type="caution">
    <text evidence="3">The sequence shown here is derived from an EMBL/GenBank/DDBJ whole genome shotgun (WGS) entry which is preliminary data.</text>
</comment>
<accession>A0ABR0FA11</accession>
<dbReference type="InterPro" id="IPR025676">
    <property type="entry name" value="Clr5_dom"/>
</dbReference>
<keyword evidence="4" id="KW-1185">Reference proteome</keyword>
<dbReference type="EMBL" id="JAFFGZ010000009">
    <property type="protein sequence ID" value="KAK4639925.1"/>
    <property type="molecule type" value="Genomic_DNA"/>
</dbReference>
<protein>
    <recommendedName>
        <fullName evidence="2">Clr5 domain-containing protein</fullName>
    </recommendedName>
</protein>